<feature type="transmembrane region" description="Helical" evidence="2">
    <location>
        <begin position="385"/>
        <end position="407"/>
    </location>
</feature>
<dbReference type="InterPro" id="IPR036259">
    <property type="entry name" value="MFS_trans_sf"/>
</dbReference>
<keyword evidence="5" id="KW-1185">Reference proteome</keyword>
<dbReference type="PANTHER" id="PTHR11360:SF312">
    <property type="entry name" value="KARMOISIN, ISOFORM B"/>
    <property type="match status" value="1"/>
</dbReference>
<dbReference type="OrthoDB" id="6499973at2759"/>
<dbReference type="Proteomes" id="UP001152799">
    <property type="component" value="Chromosome 2"/>
</dbReference>
<evidence type="ECO:0000313" key="5">
    <source>
        <dbReference type="Proteomes" id="UP001152799"/>
    </source>
</evidence>
<feature type="transmembrane region" description="Helical" evidence="2">
    <location>
        <begin position="350"/>
        <end position="373"/>
    </location>
</feature>
<keyword evidence="2" id="KW-0472">Membrane</keyword>
<dbReference type="Pfam" id="PF07690">
    <property type="entry name" value="MFS_1"/>
    <property type="match status" value="1"/>
</dbReference>
<dbReference type="InterPro" id="IPR050327">
    <property type="entry name" value="Proton-linked_MCT"/>
</dbReference>
<accession>A0A9N9QHI6</accession>
<feature type="transmembrane region" description="Helical" evidence="2">
    <location>
        <begin position="295"/>
        <end position="315"/>
    </location>
</feature>
<feature type="domain" description="Major facilitator superfamily (MFS) profile" evidence="3">
    <location>
        <begin position="48"/>
        <end position="442"/>
    </location>
</feature>
<feature type="transmembrane region" description="Helical" evidence="2">
    <location>
        <begin position="177"/>
        <end position="199"/>
    </location>
</feature>
<dbReference type="GO" id="GO:0022857">
    <property type="term" value="F:transmembrane transporter activity"/>
    <property type="evidence" value="ECO:0007669"/>
    <property type="project" value="InterPro"/>
</dbReference>
<sequence>MGNADVADSASDMEQTKSFLASTQKDVVVPSRHEGDEEQVPADGGTRAWLVMIGSFFCNGILFGVINSYGVLYDDFYQSLKAQGVPNASGKASLAGSLAMGMTFFISPVSGILTDYIGIRKTTFFGGLIASGGMLLSSFCTHNVNIFCFTFGIMYGLGGALAYTPSLAVLGHYFKNYLGIVNGIVTAGSSVFTIIMPYIIRELLKNFKLEWTLRALALIASLIMVVAILFKPVKKSISIKKVSVRDVFNISVITNVKYLIWTSVIGLCLFGYFVPYVYMINFVKTNFPSNVDENLPVLCIGVTSGASRLIFGYLVDKTNVNKILLQQLAFLTLGILTILLAFSVNTFPLLLFICLGMGVTDGCFISLLGPIAFELCGRDGGAQAIGFLLGICSIPLTLGPYVAGLIYDSQGTYTLPFILAGINPVVASFGLLAIRCIKEKSRTRCTEMESNSKTDDDDFRLFMAYCLGDCLDMSPPPDGILFMPPPPAPLFMFPDLAVHNSTNCFATETCDAAAALLNNRGNFKNMDRIEYIEMPRKEMDAKWNVSGIGDTWLLVLVGSSIGVLLLGALLAMFLLKCRENLMCYEPPEDHYETIENLAPHPQIPMNANHVAYYGYHKEYEYEDPTPLIESYQLNDIEFVGDHQYQIIGGNTDMRCSNLGYDPLKRQFPIMKPRVSSPTRIEHPNLPPLNMFPRSANNTLKKNAQCYRTMDPGKLPKYGL</sequence>
<dbReference type="InterPro" id="IPR020846">
    <property type="entry name" value="MFS_dom"/>
</dbReference>
<evidence type="ECO:0000256" key="2">
    <source>
        <dbReference type="SAM" id="Phobius"/>
    </source>
</evidence>
<feature type="transmembrane region" description="Helical" evidence="2">
    <location>
        <begin position="327"/>
        <end position="344"/>
    </location>
</feature>
<organism evidence="4 5">
    <name type="scientific">Ceutorhynchus assimilis</name>
    <name type="common">cabbage seed weevil</name>
    <dbReference type="NCBI Taxonomy" id="467358"/>
    <lineage>
        <taxon>Eukaryota</taxon>
        <taxon>Metazoa</taxon>
        <taxon>Ecdysozoa</taxon>
        <taxon>Arthropoda</taxon>
        <taxon>Hexapoda</taxon>
        <taxon>Insecta</taxon>
        <taxon>Pterygota</taxon>
        <taxon>Neoptera</taxon>
        <taxon>Endopterygota</taxon>
        <taxon>Coleoptera</taxon>
        <taxon>Polyphaga</taxon>
        <taxon>Cucujiformia</taxon>
        <taxon>Curculionidae</taxon>
        <taxon>Ceutorhynchinae</taxon>
        <taxon>Ceutorhynchus</taxon>
    </lineage>
</organism>
<feature type="transmembrane region" description="Helical" evidence="2">
    <location>
        <begin position="413"/>
        <end position="434"/>
    </location>
</feature>
<dbReference type="InterPro" id="IPR011701">
    <property type="entry name" value="MFS"/>
</dbReference>
<dbReference type="SUPFAM" id="SSF103473">
    <property type="entry name" value="MFS general substrate transporter"/>
    <property type="match status" value="1"/>
</dbReference>
<comment type="subcellular location">
    <subcellularLocation>
        <location evidence="1">Membrane</location>
        <topology evidence="1">Multi-pass membrane protein</topology>
    </subcellularLocation>
</comment>
<dbReference type="PROSITE" id="PS50850">
    <property type="entry name" value="MFS"/>
    <property type="match status" value="1"/>
</dbReference>
<keyword evidence="2" id="KW-1133">Transmembrane helix</keyword>
<feature type="transmembrane region" description="Helical" evidence="2">
    <location>
        <begin position="258"/>
        <end position="283"/>
    </location>
</feature>
<protein>
    <recommendedName>
        <fullName evidence="3">Major facilitator superfamily (MFS) profile domain-containing protein</fullName>
    </recommendedName>
</protein>
<dbReference type="GO" id="GO:0016020">
    <property type="term" value="C:membrane"/>
    <property type="evidence" value="ECO:0007669"/>
    <property type="project" value="UniProtKB-SubCell"/>
</dbReference>
<keyword evidence="2" id="KW-0812">Transmembrane</keyword>
<evidence type="ECO:0000313" key="4">
    <source>
        <dbReference type="EMBL" id="CAG9765286.1"/>
    </source>
</evidence>
<dbReference type="EMBL" id="OU892278">
    <property type="protein sequence ID" value="CAG9765286.1"/>
    <property type="molecule type" value="Genomic_DNA"/>
</dbReference>
<feature type="transmembrane region" description="Helical" evidence="2">
    <location>
        <begin position="150"/>
        <end position="170"/>
    </location>
</feature>
<dbReference type="AlphaFoldDB" id="A0A9N9QHI6"/>
<feature type="transmembrane region" description="Helical" evidence="2">
    <location>
        <begin position="49"/>
        <end position="72"/>
    </location>
</feature>
<dbReference type="Gene3D" id="1.20.1250.20">
    <property type="entry name" value="MFS general substrate transporter like domains"/>
    <property type="match status" value="2"/>
</dbReference>
<evidence type="ECO:0000259" key="3">
    <source>
        <dbReference type="PROSITE" id="PS50850"/>
    </source>
</evidence>
<feature type="transmembrane region" description="Helical" evidence="2">
    <location>
        <begin position="552"/>
        <end position="575"/>
    </location>
</feature>
<feature type="transmembrane region" description="Helical" evidence="2">
    <location>
        <begin position="211"/>
        <end position="230"/>
    </location>
</feature>
<reference evidence="4" key="1">
    <citation type="submission" date="2022-01" db="EMBL/GenBank/DDBJ databases">
        <authorList>
            <person name="King R."/>
        </authorList>
    </citation>
    <scope>NUCLEOTIDE SEQUENCE</scope>
</reference>
<name>A0A9N9QHI6_9CUCU</name>
<dbReference type="FunFam" id="1.20.1250.20:FF:000413">
    <property type="entry name" value="Karmoisin, isoform B"/>
    <property type="match status" value="1"/>
</dbReference>
<gene>
    <name evidence="4" type="ORF">CEUTPL_LOCUS5898</name>
</gene>
<evidence type="ECO:0000256" key="1">
    <source>
        <dbReference type="ARBA" id="ARBA00004141"/>
    </source>
</evidence>
<proteinExistence type="predicted"/>
<dbReference type="PANTHER" id="PTHR11360">
    <property type="entry name" value="MONOCARBOXYLATE TRANSPORTER"/>
    <property type="match status" value="1"/>
</dbReference>
<feature type="transmembrane region" description="Helical" evidence="2">
    <location>
        <begin position="92"/>
        <end position="113"/>
    </location>
</feature>